<feature type="region of interest" description="Disordered" evidence="2">
    <location>
        <begin position="821"/>
        <end position="915"/>
    </location>
</feature>
<feature type="compositionally biased region" description="Acidic residues" evidence="2">
    <location>
        <begin position="603"/>
        <end position="615"/>
    </location>
</feature>
<feature type="coiled-coil region" evidence="1">
    <location>
        <begin position="494"/>
        <end position="521"/>
    </location>
</feature>
<feature type="region of interest" description="Disordered" evidence="2">
    <location>
        <begin position="570"/>
        <end position="622"/>
    </location>
</feature>
<dbReference type="AlphaFoldDB" id="A0AAD5JTE9"/>
<keyword evidence="1" id="KW-0175">Coiled coil</keyword>
<protein>
    <submittedName>
        <fullName evidence="3">Uncharacterized protein</fullName>
    </submittedName>
</protein>
<feature type="compositionally biased region" description="Basic residues" evidence="2">
    <location>
        <begin position="880"/>
        <end position="900"/>
    </location>
</feature>
<organism evidence="3 4">
    <name type="scientific">Phascolomyces articulosus</name>
    <dbReference type="NCBI Taxonomy" id="60185"/>
    <lineage>
        <taxon>Eukaryota</taxon>
        <taxon>Fungi</taxon>
        <taxon>Fungi incertae sedis</taxon>
        <taxon>Mucoromycota</taxon>
        <taxon>Mucoromycotina</taxon>
        <taxon>Mucoromycetes</taxon>
        <taxon>Mucorales</taxon>
        <taxon>Lichtheimiaceae</taxon>
        <taxon>Phascolomyces</taxon>
    </lineage>
</organism>
<proteinExistence type="predicted"/>
<dbReference type="EMBL" id="JAIXMP010000027">
    <property type="protein sequence ID" value="KAI9252878.1"/>
    <property type="molecule type" value="Genomic_DNA"/>
</dbReference>
<gene>
    <name evidence="3" type="ORF">BDA99DRAFT_520283</name>
</gene>
<feature type="region of interest" description="Disordered" evidence="2">
    <location>
        <begin position="263"/>
        <end position="293"/>
    </location>
</feature>
<name>A0AAD5JTE9_9FUNG</name>
<dbReference type="Proteomes" id="UP001209540">
    <property type="component" value="Unassembled WGS sequence"/>
</dbReference>
<keyword evidence="4" id="KW-1185">Reference proteome</keyword>
<accession>A0AAD5JTE9</accession>
<evidence type="ECO:0000256" key="2">
    <source>
        <dbReference type="SAM" id="MobiDB-lite"/>
    </source>
</evidence>
<feature type="compositionally biased region" description="Basic and acidic residues" evidence="2">
    <location>
        <begin position="853"/>
        <end position="866"/>
    </location>
</feature>
<comment type="caution">
    <text evidence="3">The sequence shown here is derived from an EMBL/GenBank/DDBJ whole genome shotgun (WGS) entry which is preliminary data.</text>
</comment>
<evidence type="ECO:0000313" key="4">
    <source>
        <dbReference type="Proteomes" id="UP001209540"/>
    </source>
</evidence>
<evidence type="ECO:0000256" key="1">
    <source>
        <dbReference type="SAM" id="Coils"/>
    </source>
</evidence>
<feature type="compositionally biased region" description="Acidic residues" evidence="2">
    <location>
        <begin position="277"/>
        <end position="288"/>
    </location>
</feature>
<reference evidence="3" key="2">
    <citation type="submission" date="2023-02" db="EMBL/GenBank/DDBJ databases">
        <authorList>
            <consortium name="DOE Joint Genome Institute"/>
            <person name="Mondo S.J."/>
            <person name="Chang Y."/>
            <person name="Wang Y."/>
            <person name="Ahrendt S."/>
            <person name="Andreopoulos W."/>
            <person name="Barry K."/>
            <person name="Beard J."/>
            <person name="Benny G.L."/>
            <person name="Blankenship S."/>
            <person name="Bonito G."/>
            <person name="Cuomo C."/>
            <person name="Desiro A."/>
            <person name="Gervers K.A."/>
            <person name="Hundley H."/>
            <person name="Kuo A."/>
            <person name="LaButti K."/>
            <person name="Lang B.F."/>
            <person name="Lipzen A."/>
            <person name="O'Donnell K."/>
            <person name="Pangilinan J."/>
            <person name="Reynolds N."/>
            <person name="Sandor L."/>
            <person name="Smith M.W."/>
            <person name="Tsang A."/>
            <person name="Grigoriev I.V."/>
            <person name="Stajich J.E."/>
            <person name="Spatafora J.W."/>
        </authorList>
    </citation>
    <scope>NUCLEOTIDE SEQUENCE</scope>
    <source>
        <strain evidence="3">RSA 2281</strain>
    </source>
</reference>
<reference evidence="3" key="1">
    <citation type="journal article" date="2022" name="IScience">
        <title>Evolution of zygomycete secretomes and the origins of terrestrial fungal ecologies.</title>
        <authorList>
            <person name="Chang Y."/>
            <person name="Wang Y."/>
            <person name="Mondo S."/>
            <person name="Ahrendt S."/>
            <person name="Andreopoulos W."/>
            <person name="Barry K."/>
            <person name="Beard J."/>
            <person name="Benny G.L."/>
            <person name="Blankenship S."/>
            <person name="Bonito G."/>
            <person name="Cuomo C."/>
            <person name="Desiro A."/>
            <person name="Gervers K.A."/>
            <person name="Hundley H."/>
            <person name="Kuo A."/>
            <person name="LaButti K."/>
            <person name="Lang B.F."/>
            <person name="Lipzen A."/>
            <person name="O'Donnell K."/>
            <person name="Pangilinan J."/>
            <person name="Reynolds N."/>
            <person name="Sandor L."/>
            <person name="Smith M.E."/>
            <person name="Tsang A."/>
            <person name="Grigoriev I.V."/>
            <person name="Stajich J.E."/>
            <person name="Spatafora J.W."/>
        </authorList>
    </citation>
    <scope>NUCLEOTIDE SEQUENCE</scope>
    <source>
        <strain evidence="3">RSA 2281</strain>
    </source>
</reference>
<evidence type="ECO:0000313" key="3">
    <source>
        <dbReference type="EMBL" id="KAI9252878.1"/>
    </source>
</evidence>
<sequence length="1026" mass="116963">MHANYGKTRFESDNSLNLEPTTLTHERLEDAYDLLHEHVPGCENLLRVTNIIKRNGLVLKERSNLVDILSPNNDAKMDMKLVINEQQQQQLILKGFDLLVALAYVHDIKVYYFSTRRRAQVINTNGKRTVAILHHIDSFLNQDPIWFELEDMIQYKRDIENALKASASLEKALTALQKYHTKHNNRRAVPRIYTDIQNTLVKENPNLEGVNRSWFGDQVKNCPNYNQLNEFKDLGNQLIEEVRGFLESCSWEDVVLSHLDNVASGSKDSSKDANKDVDEEDIDDDDDDSNRPKKIQETITFSLRSILRSELDYDEILSSFQKEQERVGRCLSELGKGVGLLINKIITGDIATLFGETISSSQVDLQDLAPEFDFGSNTKTTVAMAPIPSNTTQQKMIYDGIYTFGHFSNILSGCIGNSVRKKSDRPTYKDIRNMINRSNTVSAQEDMSFTGGINNALREFDTACKNLWTRKRHDRDLRVLTTALFRINLTPDRVKRYMQRLANLAKERQAVEMEKETTESDDTSLSSIPYIKGRLKLFLHDLMWSIAREREEGVTDMLYKKLEIAKRSLGEKESEHISQNSITNKTEKELAQNNPFDIIVSNEETEEEKEEEEEEEKTKETPNKTIRALVAITKSLLEKQGGKLSADDIKNEAFKGTKLNEEEYETAARIVNVLRPYYFPKSANDKNDDDSEEEDVITIHQCAPLAAITNAMVQLVVPQQNVWSMAPQVDPNDHPIHLSSDVIYTLFSSNYVIPSNSPKAAITSKREALDPKKCHEVFGAFFNMNKIRQALASRKLLVKYRFTYSNHHAIRVLGFRYKQDKSKSIAHTTSSDKEDVNMDTGEASSSTSNVAKKGVEPKAESKDLLKGKGAQGKGKAGTGKSRKAHNISNKKNKNKKRKATSKGQQVSQKKQKTVKDEGMKLHLQNLNASVTNLTNALAVLRRKLLPLERNRADLGREFRKITKAKQWDPVMYKELQMVRQKVTSIEEEIGMTQRKLNNTKSEIYKIEMSFKGKELDTDKYEDPNQV</sequence>